<protein>
    <submittedName>
        <fullName evidence="2">Uncharacterized protein</fullName>
    </submittedName>
</protein>
<gene>
    <name evidence="2" type="ORF">GUJ93_ZPchr0005g15186</name>
</gene>
<accession>A0A8J5W0J6</accession>
<feature type="region of interest" description="Disordered" evidence="1">
    <location>
        <begin position="382"/>
        <end position="406"/>
    </location>
</feature>
<feature type="region of interest" description="Disordered" evidence="1">
    <location>
        <begin position="441"/>
        <end position="488"/>
    </location>
</feature>
<evidence type="ECO:0000313" key="3">
    <source>
        <dbReference type="Proteomes" id="UP000729402"/>
    </source>
</evidence>
<sequence>MEVSASLKMEDANGVVDWDVDIVGPDGGAACKQLVETEDHDATECSSSFGVTLSGSEDDTKPSEISDIEVDSPFFHYPSNGDAAALMDAAVSDNTDRLLKKKRVTDHWRKFISPLMWRCQWRTMKRRKRKRSEEKMNVSSYISNHTVFSYYEKMEAEAHSIDDDENTADDSTPANNDTDSLLGIKRDDATIKQIVLSIQSVQDKVLSLRSSLNKAMAKTSKGATLKVNTHINSAQSSSCSLGKGKASEILERSPRDTSDCDIDEAAVPESALSSYGEDDDMDIFESTMNLLSAEDPHQMGEYHQGSEDVLIDNQAAEEGYQNFEVITHPCKRLKISVKGETGTHSEDESIAPAVDAKKEAAHQERPTSRFRLQGAFFKPYYTGKRKGRRPMIPRRGGGGGGSSSATLSSWRRAAAAARCASGCSRTPRLGRRRAPRLVRRRARSGLALQPHAAPRTPSRAAPRAPPRALGPRARASGRRLALSHPRRATRSAVSLRRLRGGRFAAAPFGPIFFADLGRN</sequence>
<reference evidence="2" key="2">
    <citation type="submission" date="2021-02" db="EMBL/GenBank/DDBJ databases">
        <authorList>
            <person name="Kimball J.A."/>
            <person name="Haas M.W."/>
            <person name="Macchietto M."/>
            <person name="Kono T."/>
            <person name="Duquette J."/>
            <person name="Shao M."/>
        </authorList>
    </citation>
    <scope>NUCLEOTIDE SEQUENCE</scope>
    <source>
        <tissue evidence="2">Fresh leaf tissue</tissue>
    </source>
</reference>
<keyword evidence="3" id="KW-1185">Reference proteome</keyword>
<feature type="compositionally biased region" description="Basic residues" evidence="1">
    <location>
        <begin position="383"/>
        <end position="392"/>
    </location>
</feature>
<dbReference type="PANTHER" id="PTHR34057">
    <property type="entry name" value="ELONGATION FACTOR"/>
    <property type="match status" value="1"/>
</dbReference>
<dbReference type="OrthoDB" id="21648at2759"/>
<feature type="region of interest" description="Disordered" evidence="1">
    <location>
        <begin position="160"/>
        <end position="181"/>
    </location>
</feature>
<proteinExistence type="predicted"/>
<name>A0A8J5W0J6_ZIZPA</name>
<evidence type="ECO:0000256" key="1">
    <source>
        <dbReference type="SAM" id="MobiDB-lite"/>
    </source>
</evidence>
<organism evidence="2 3">
    <name type="scientific">Zizania palustris</name>
    <name type="common">Northern wild rice</name>
    <dbReference type="NCBI Taxonomy" id="103762"/>
    <lineage>
        <taxon>Eukaryota</taxon>
        <taxon>Viridiplantae</taxon>
        <taxon>Streptophyta</taxon>
        <taxon>Embryophyta</taxon>
        <taxon>Tracheophyta</taxon>
        <taxon>Spermatophyta</taxon>
        <taxon>Magnoliopsida</taxon>
        <taxon>Liliopsida</taxon>
        <taxon>Poales</taxon>
        <taxon>Poaceae</taxon>
        <taxon>BOP clade</taxon>
        <taxon>Oryzoideae</taxon>
        <taxon>Oryzeae</taxon>
        <taxon>Zizaniinae</taxon>
        <taxon>Zizania</taxon>
    </lineage>
</organism>
<feature type="compositionally biased region" description="Low complexity" evidence="1">
    <location>
        <begin position="444"/>
        <end position="483"/>
    </location>
</feature>
<dbReference type="PANTHER" id="PTHR34057:SF1">
    <property type="entry name" value="ELONGATION FACTOR"/>
    <property type="match status" value="1"/>
</dbReference>
<comment type="caution">
    <text evidence="2">The sequence shown here is derived from an EMBL/GenBank/DDBJ whole genome shotgun (WGS) entry which is preliminary data.</text>
</comment>
<reference evidence="2" key="1">
    <citation type="journal article" date="2021" name="bioRxiv">
        <title>Whole Genome Assembly and Annotation of Northern Wild Rice, Zizania palustris L., Supports a Whole Genome Duplication in the Zizania Genus.</title>
        <authorList>
            <person name="Haas M."/>
            <person name="Kono T."/>
            <person name="Macchietto M."/>
            <person name="Millas R."/>
            <person name="McGilp L."/>
            <person name="Shao M."/>
            <person name="Duquette J."/>
            <person name="Hirsch C.N."/>
            <person name="Kimball J."/>
        </authorList>
    </citation>
    <scope>NUCLEOTIDE SEQUENCE</scope>
    <source>
        <tissue evidence="2">Fresh leaf tissue</tissue>
    </source>
</reference>
<feature type="compositionally biased region" description="Polar residues" evidence="1">
    <location>
        <begin position="169"/>
        <end position="179"/>
    </location>
</feature>
<dbReference type="Proteomes" id="UP000729402">
    <property type="component" value="Unassembled WGS sequence"/>
</dbReference>
<dbReference type="AlphaFoldDB" id="A0A8J5W0J6"/>
<evidence type="ECO:0000313" key="2">
    <source>
        <dbReference type="EMBL" id="KAG8067878.1"/>
    </source>
</evidence>
<dbReference type="EMBL" id="JAAALK010000284">
    <property type="protein sequence ID" value="KAG8067878.1"/>
    <property type="molecule type" value="Genomic_DNA"/>
</dbReference>